<organism evidence="3 4">
    <name type="scientific">Candidatus Methanocrinis alkalitolerans</name>
    <dbReference type="NCBI Taxonomy" id="3033395"/>
    <lineage>
        <taxon>Archaea</taxon>
        <taxon>Methanobacteriati</taxon>
        <taxon>Methanobacteriota</taxon>
        <taxon>Stenosarchaea group</taxon>
        <taxon>Methanomicrobia</taxon>
        <taxon>Methanotrichales</taxon>
        <taxon>Methanotrichaceae</taxon>
        <taxon>Methanocrinis</taxon>
    </lineage>
</organism>
<dbReference type="Pfam" id="PF03050">
    <property type="entry name" value="DDE_Tnp_IS66"/>
    <property type="match status" value="1"/>
</dbReference>
<gene>
    <name evidence="3" type="ORF">P0O24_09085</name>
</gene>
<evidence type="ECO:0000313" key="3">
    <source>
        <dbReference type="EMBL" id="MDF0593737.1"/>
    </source>
</evidence>
<sequence length="438" mass="50510">MHDEEIIKQLKDEMERLKRENELLKDQIAKLEARLALYENSHTPPSLKRGRKRKKEYNEGDKGKPGQKVGHKGVSRPHANPDKQVEVTTDRCPDCGTELGDPVRIESKIIEEIPEPQPIIVTEYKIAHYRCPSCHKEVAARDPDFPVEGRFGNNAIAQTTLLKYEDCLPHRKIQNALSRLHGLNICPATILDLTRRAADAVQPQYDAILDRIRYAPILYVDETSIHVQGNKHWIWAFTTPSETFVVIRKSRGTKVLMEVLTRRFKGIIVCDGWKPYAKFTKRLQRCWAHLLRESRDLADKIGEAVLLHEALKDLYEELTGALENDPPPEVRMELWDMARAKLKRWITKEHISLKVKKLVGKISNGFEYWFTFVIHPAVEPTNNRAERALREHVVFRKIVGTLRNKKGTSIHERIMTVLSTWKQQGLNTLQILRSSLAS</sequence>
<dbReference type="PANTHER" id="PTHR33678:SF1">
    <property type="entry name" value="BLL1576 PROTEIN"/>
    <property type="match status" value="1"/>
</dbReference>
<dbReference type="InterPro" id="IPR004291">
    <property type="entry name" value="Transposase_IS66_central"/>
</dbReference>
<evidence type="ECO:0000256" key="1">
    <source>
        <dbReference type="SAM" id="MobiDB-lite"/>
    </source>
</evidence>
<dbReference type="PANTHER" id="PTHR33678">
    <property type="entry name" value="BLL1576 PROTEIN"/>
    <property type="match status" value="1"/>
</dbReference>
<feature type="domain" description="Transposase IS66 central" evidence="2">
    <location>
        <begin position="149"/>
        <end position="408"/>
    </location>
</feature>
<keyword evidence="4" id="KW-1185">Reference proteome</keyword>
<feature type="compositionally biased region" description="Basic and acidic residues" evidence="1">
    <location>
        <begin position="79"/>
        <end position="93"/>
    </location>
</feature>
<protein>
    <submittedName>
        <fullName evidence="3">IS66 family transposase</fullName>
    </submittedName>
</protein>
<comment type="caution">
    <text evidence="3">The sequence shown here is derived from an EMBL/GenBank/DDBJ whole genome shotgun (WGS) entry which is preliminary data.</text>
</comment>
<evidence type="ECO:0000259" key="2">
    <source>
        <dbReference type="Pfam" id="PF03050"/>
    </source>
</evidence>
<reference evidence="3 4" key="1">
    <citation type="submission" date="2023-03" db="EMBL/GenBank/DDBJ databases">
        <title>Whole genome sequencing of Methanotrichaceae archaeon M04Ac.</title>
        <authorList>
            <person name="Khomyakova M.A."/>
            <person name="Merkel A.Y."/>
            <person name="Slobodkin A.I."/>
        </authorList>
    </citation>
    <scope>NUCLEOTIDE SEQUENCE [LARGE SCALE GENOMIC DNA]</scope>
    <source>
        <strain evidence="3 4">M04Ac</strain>
    </source>
</reference>
<dbReference type="NCBIfam" id="NF033517">
    <property type="entry name" value="transpos_IS66"/>
    <property type="match status" value="1"/>
</dbReference>
<feature type="region of interest" description="Disordered" evidence="1">
    <location>
        <begin position="35"/>
        <end position="93"/>
    </location>
</feature>
<dbReference type="EMBL" id="JARFPL010000028">
    <property type="protein sequence ID" value="MDF0593737.1"/>
    <property type="molecule type" value="Genomic_DNA"/>
</dbReference>
<dbReference type="RefSeq" id="WP_316969438.1">
    <property type="nucleotide sequence ID" value="NZ_JARFPL010000028.1"/>
</dbReference>
<dbReference type="InterPro" id="IPR052344">
    <property type="entry name" value="Transposase-related"/>
</dbReference>
<dbReference type="Proteomes" id="UP001215956">
    <property type="component" value="Unassembled WGS sequence"/>
</dbReference>
<name>A0ABT5XG87_9EURY</name>
<evidence type="ECO:0000313" key="4">
    <source>
        <dbReference type="Proteomes" id="UP001215956"/>
    </source>
</evidence>
<accession>A0ABT5XG87</accession>
<proteinExistence type="predicted"/>